<keyword evidence="1" id="KW-0732">Signal</keyword>
<dbReference type="InterPro" id="IPR020376">
    <property type="entry name" value="Uncharacterised_F46C5.1"/>
</dbReference>
<keyword evidence="3" id="KW-1185">Reference proteome</keyword>
<evidence type="ECO:0000256" key="1">
    <source>
        <dbReference type="SAM" id="SignalP"/>
    </source>
</evidence>
<reference evidence="2 3" key="1">
    <citation type="submission" date="2023-08" db="EMBL/GenBank/DDBJ databases">
        <title>A Necator americanus chromosomal reference genome.</title>
        <authorList>
            <person name="Ilik V."/>
            <person name="Petrzelkova K.J."/>
            <person name="Pardy F."/>
            <person name="Fuh T."/>
            <person name="Niatou-Singa F.S."/>
            <person name="Gouil Q."/>
            <person name="Baker L."/>
            <person name="Ritchie M.E."/>
            <person name="Jex A.R."/>
            <person name="Gazzola D."/>
            <person name="Li H."/>
            <person name="Toshio Fujiwara R."/>
            <person name="Zhan B."/>
            <person name="Aroian R.V."/>
            <person name="Pafco B."/>
            <person name="Schwarz E.M."/>
        </authorList>
    </citation>
    <scope>NUCLEOTIDE SEQUENCE [LARGE SCALE GENOMIC DNA]</scope>
    <source>
        <strain evidence="2 3">Aroian</strain>
        <tissue evidence="2">Whole animal</tissue>
    </source>
</reference>
<evidence type="ECO:0000313" key="3">
    <source>
        <dbReference type="Proteomes" id="UP001303046"/>
    </source>
</evidence>
<evidence type="ECO:0000313" key="2">
    <source>
        <dbReference type="EMBL" id="KAK6728657.1"/>
    </source>
</evidence>
<sequence length="114" mass="13053">MMFPVMFLFLIGLGSCESLTELHKAMKEKREEVVQDVAAKVIKESIPYATEAPQPALAEYETFHQSKDVNYIKTKDGKLIFRQFRRLSLAHAMNRIKGVAMGNVRTETYPNDDE</sequence>
<dbReference type="Proteomes" id="UP001303046">
    <property type="component" value="Unassembled WGS sequence"/>
</dbReference>
<dbReference type="Pfam" id="PF17351">
    <property type="entry name" value="DUF5380"/>
    <property type="match status" value="1"/>
</dbReference>
<organism evidence="2 3">
    <name type="scientific">Necator americanus</name>
    <name type="common">Human hookworm</name>
    <dbReference type="NCBI Taxonomy" id="51031"/>
    <lineage>
        <taxon>Eukaryota</taxon>
        <taxon>Metazoa</taxon>
        <taxon>Ecdysozoa</taxon>
        <taxon>Nematoda</taxon>
        <taxon>Chromadorea</taxon>
        <taxon>Rhabditida</taxon>
        <taxon>Rhabditina</taxon>
        <taxon>Rhabditomorpha</taxon>
        <taxon>Strongyloidea</taxon>
        <taxon>Ancylostomatidae</taxon>
        <taxon>Bunostominae</taxon>
        <taxon>Necator</taxon>
    </lineage>
</organism>
<feature type="chain" id="PRO_5045476615" evidence="1">
    <location>
        <begin position="19"/>
        <end position="114"/>
    </location>
</feature>
<feature type="signal peptide" evidence="1">
    <location>
        <begin position="1"/>
        <end position="18"/>
    </location>
</feature>
<name>A0ABR1BQH7_NECAM</name>
<proteinExistence type="predicted"/>
<accession>A0ABR1BQH7</accession>
<dbReference type="EMBL" id="JAVFWL010000001">
    <property type="protein sequence ID" value="KAK6728657.1"/>
    <property type="molecule type" value="Genomic_DNA"/>
</dbReference>
<comment type="caution">
    <text evidence="2">The sequence shown here is derived from an EMBL/GenBank/DDBJ whole genome shotgun (WGS) entry which is preliminary data.</text>
</comment>
<gene>
    <name evidence="2" type="primary">Necator_chrI.g2105</name>
    <name evidence="2" type="ORF">RB195_005978</name>
</gene>
<protein>
    <submittedName>
        <fullName evidence="2">Uncharacterized protein</fullName>
    </submittedName>
</protein>